<comment type="function">
    <text evidence="3">May play the central regulatory role in sporulation. It may be an element of the effector pathway responsible for the activation of sporulation genes in response to nutritional stress. Spo0A may act in concert with spo0H (a sigma factor) to control the expression of some genes that are critical to the sporulation process.</text>
</comment>
<evidence type="ECO:0000256" key="4">
    <source>
        <dbReference type="PROSITE-ProRule" id="PRU00169"/>
    </source>
</evidence>
<dbReference type="SUPFAM" id="SSF52172">
    <property type="entry name" value="CheY-like"/>
    <property type="match status" value="1"/>
</dbReference>
<protein>
    <recommendedName>
        <fullName evidence="1">Stage 0 sporulation protein A homolog</fullName>
    </recommendedName>
</protein>
<gene>
    <name evidence="6" type="primary">cqsS</name>
    <name evidence="7" type="ORF">BWLFYP14_02148</name>
    <name evidence="6" type="ORF">ERS852478_02472</name>
</gene>
<dbReference type="Pfam" id="PF00072">
    <property type="entry name" value="Response_reg"/>
    <property type="match status" value="1"/>
</dbReference>
<dbReference type="AlphaFoldDB" id="A0A174E7Z7"/>
<feature type="modified residue" description="4-aspartylphosphate" evidence="4">
    <location>
        <position position="42"/>
    </location>
</feature>
<evidence type="ECO:0000256" key="3">
    <source>
        <dbReference type="ARBA" id="ARBA00024867"/>
    </source>
</evidence>
<dbReference type="CDD" id="cd17546">
    <property type="entry name" value="REC_hyHK_CKI1_RcsC-like"/>
    <property type="match status" value="1"/>
</dbReference>
<dbReference type="EMBL" id="CABHOF010000039">
    <property type="protein sequence ID" value="VUX65770.1"/>
    <property type="molecule type" value="Genomic_DNA"/>
</dbReference>
<evidence type="ECO:0000313" key="7">
    <source>
        <dbReference type="EMBL" id="VUX65770.1"/>
    </source>
</evidence>
<dbReference type="PROSITE" id="PS50110">
    <property type="entry name" value="RESPONSE_REGULATORY"/>
    <property type="match status" value="1"/>
</dbReference>
<dbReference type="PANTHER" id="PTHR45339:SF3">
    <property type="entry name" value="HISTIDINE KINASE"/>
    <property type="match status" value="1"/>
</dbReference>
<proteinExistence type="predicted"/>
<evidence type="ECO:0000313" key="6">
    <source>
        <dbReference type="EMBL" id="CUO32569.1"/>
    </source>
</evidence>
<reference evidence="6 8" key="1">
    <citation type="submission" date="2015-09" db="EMBL/GenBank/DDBJ databases">
        <authorList>
            <consortium name="Pathogen Informatics"/>
        </authorList>
    </citation>
    <scope>NUCLEOTIDE SEQUENCE [LARGE SCALE GENOMIC DNA]</scope>
    <source>
        <strain evidence="6 8">2789STDY5834863</strain>
    </source>
</reference>
<dbReference type="InterPro" id="IPR011006">
    <property type="entry name" value="CheY-like_superfamily"/>
</dbReference>
<dbReference type="PANTHER" id="PTHR45339">
    <property type="entry name" value="HYBRID SIGNAL TRANSDUCTION HISTIDINE KINASE J"/>
    <property type="match status" value="1"/>
</dbReference>
<keyword evidence="2 4" id="KW-0597">Phosphoprotein</keyword>
<accession>A0A174E7Z7</accession>
<name>A0A174E7Z7_9FIRM</name>
<reference evidence="7 9" key="2">
    <citation type="submission" date="2019-07" db="EMBL/GenBank/DDBJ databases">
        <authorList>
            <person name="Chang H.-W."/>
            <person name="Raman A."/>
            <person name="Venkatesh S."/>
            <person name="Gehrig J."/>
        </authorList>
    </citation>
    <scope>NUCLEOTIDE SEQUENCE [LARGE SCALE GENOMIC DNA]</scope>
    <source>
        <strain evidence="7">Blautia_wexlerae_LFYP_14</strain>
    </source>
</reference>
<evidence type="ECO:0000259" key="5">
    <source>
        <dbReference type="PROSITE" id="PS50110"/>
    </source>
</evidence>
<dbReference type="Proteomes" id="UP000095431">
    <property type="component" value="Unassembled WGS sequence"/>
</dbReference>
<dbReference type="SMART" id="SM00448">
    <property type="entry name" value="REC"/>
    <property type="match status" value="1"/>
</dbReference>
<feature type="domain" description="Response regulatory" evidence="5">
    <location>
        <begin position="1"/>
        <end position="111"/>
    </location>
</feature>
<organism evidence="6 8">
    <name type="scientific">Blautia wexlerae</name>
    <dbReference type="NCBI Taxonomy" id="418240"/>
    <lineage>
        <taxon>Bacteria</taxon>
        <taxon>Bacillati</taxon>
        <taxon>Bacillota</taxon>
        <taxon>Clostridia</taxon>
        <taxon>Lachnospirales</taxon>
        <taxon>Lachnospiraceae</taxon>
        <taxon>Blautia</taxon>
    </lineage>
</organism>
<dbReference type="Proteomes" id="UP000366766">
    <property type="component" value="Unassembled WGS sequence"/>
</dbReference>
<evidence type="ECO:0000313" key="8">
    <source>
        <dbReference type="Proteomes" id="UP000095431"/>
    </source>
</evidence>
<dbReference type="GO" id="GO:0000160">
    <property type="term" value="P:phosphorelay signal transduction system"/>
    <property type="evidence" value="ECO:0007669"/>
    <property type="project" value="InterPro"/>
</dbReference>
<evidence type="ECO:0000313" key="9">
    <source>
        <dbReference type="Proteomes" id="UP000366766"/>
    </source>
</evidence>
<keyword evidence="9" id="KW-1185">Reference proteome</keyword>
<evidence type="ECO:0000256" key="1">
    <source>
        <dbReference type="ARBA" id="ARBA00018672"/>
    </source>
</evidence>
<keyword evidence="6" id="KW-0418">Kinase</keyword>
<keyword evidence="6" id="KW-0808">Transferase</keyword>
<dbReference type="RefSeq" id="WP_020993998.1">
    <property type="nucleotide sequence ID" value="NZ_BTHH01000016.1"/>
</dbReference>
<evidence type="ECO:0000256" key="2">
    <source>
        <dbReference type="ARBA" id="ARBA00022553"/>
    </source>
</evidence>
<dbReference type="Gene3D" id="3.40.50.2300">
    <property type="match status" value="1"/>
</dbReference>
<sequence>MEIAEFLLTNAGAVIIRASNGKKAVEAFAKSGVGEVNVILMDIMMPVMDGMEATREIRTMNRSDASAVVIIAMTANAFTEDKTKALKPGMDDYLTKPLESEKLIRALSRYKHN</sequence>
<dbReference type="InterPro" id="IPR001789">
    <property type="entry name" value="Sig_transdc_resp-reg_receiver"/>
</dbReference>
<dbReference type="GO" id="GO:0016301">
    <property type="term" value="F:kinase activity"/>
    <property type="evidence" value="ECO:0007669"/>
    <property type="project" value="UniProtKB-KW"/>
</dbReference>
<dbReference type="EMBL" id="CYZN01000016">
    <property type="protein sequence ID" value="CUO32569.1"/>
    <property type="molecule type" value="Genomic_DNA"/>
</dbReference>